<dbReference type="GO" id="GO:0015818">
    <property type="term" value="P:isoleucine transport"/>
    <property type="evidence" value="ECO:0007669"/>
    <property type="project" value="TreeGrafter"/>
</dbReference>
<dbReference type="PANTHER" id="PTHR30588:SF0">
    <property type="entry name" value="BRANCHED-CHAIN AMINO ACID PERMEASE BRNQ"/>
    <property type="match status" value="1"/>
</dbReference>
<dbReference type="PANTHER" id="PTHR30588">
    <property type="entry name" value="BRANCHED-CHAIN AMINO ACID TRANSPORT SYSTEM 2 CARRIER PROTEIN"/>
    <property type="match status" value="1"/>
</dbReference>
<comment type="subcellular location">
    <subcellularLocation>
        <location evidence="1 9">Cell membrane</location>
        <topology evidence="1 9">Multi-pass membrane protein</topology>
    </subcellularLocation>
</comment>
<evidence type="ECO:0000313" key="10">
    <source>
        <dbReference type="EMBL" id="SDJ61855.1"/>
    </source>
</evidence>
<evidence type="ECO:0000256" key="6">
    <source>
        <dbReference type="ARBA" id="ARBA00022970"/>
    </source>
</evidence>
<evidence type="ECO:0000256" key="1">
    <source>
        <dbReference type="ARBA" id="ARBA00004651"/>
    </source>
</evidence>
<comment type="caution">
    <text evidence="9">Lacks conserved residue(s) required for the propagation of feature annotation.</text>
</comment>
<sequence length="86" mass="9497">MSRINVLFIGFMLFSLFFGAGNLIFPPLLGWESGDNFGPAITGFLITGVLLPFIGYGHKILPPLPSFLPLNDIVFTTPCQQAYQYI</sequence>
<dbReference type="AlphaFoldDB" id="A0A1G8V955"/>
<proteinExistence type="inferred from homology"/>
<name>A0A1G8V955_9STAP</name>
<dbReference type="GO" id="GO:0005886">
    <property type="term" value="C:plasma membrane"/>
    <property type="evidence" value="ECO:0007669"/>
    <property type="project" value="UniProtKB-SubCell"/>
</dbReference>
<keyword evidence="5 9" id="KW-0812">Transmembrane</keyword>
<dbReference type="Pfam" id="PF05525">
    <property type="entry name" value="Branch_AA_trans"/>
    <property type="match status" value="1"/>
</dbReference>
<feature type="transmembrane region" description="Helical" evidence="9">
    <location>
        <begin position="37"/>
        <end position="56"/>
    </location>
</feature>
<gene>
    <name evidence="10" type="ORF">SAMN05216187_101237</name>
</gene>
<feature type="transmembrane region" description="Helical" evidence="9">
    <location>
        <begin position="7"/>
        <end position="25"/>
    </location>
</feature>
<evidence type="ECO:0000256" key="7">
    <source>
        <dbReference type="ARBA" id="ARBA00022989"/>
    </source>
</evidence>
<evidence type="ECO:0000256" key="9">
    <source>
        <dbReference type="RuleBase" id="RU362122"/>
    </source>
</evidence>
<keyword evidence="3 9" id="KW-0813">Transport</keyword>
<keyword evidence="7 9" id="KW-1133">Transmembrane helix</keyword>
<evidence type="ECO:0000256" key="8">
    <source>
        <dbReference type="ARBA" id="ARBA00023136"/>
    </source>
</evidence>
<dbReference type="GO" id="GO:0005304">
    <property type="term" value="F:L-valine transmembrane transporter activity"/>
    <property type="evidence" value="ECO:0007669"/>
    <property type="project" value="TreeGrafter"/>
</dbReference>
<dbReference type="InterPro" id="IPR004685">
    <property type="entry name" value="Brnchd-chn_aa_trnsp_Livcs"/>
</dbReference>
<dbReference type="GO" id="GO:0015820">
    <property type="term" value="P:L-leucine transport"/>
    <property type="evidence" value="ECO:0007669"/>
    <property type="project" value="TreeGrafter"/>
</dbReference>
<accession>A0A1G8V955</accession>
<organism evidence="10 11">
    <name type="scientific">Jeotgalicoccus aerolatus</name>
    <dbReference type="NCBI Taxonomy" id="709510"/>
    <lineage>
        <taxon>Bacteria</taxon>
        <taxon>Bacillati</taxon>
        <taxon>Bacillota</taxon>
        <taxon>Bacilli</taxon>
        <taxon>Bacillales</taxon>
        <taxon>Staphylococcaceae</taxon>
        <taxon>Jeotgalicoccus</taxon>
    </lineage>
</organism>
<evidence type="ECO:0000256" key="3">
    <source>
        <dbReference type="ARBA" id="ARBA00022448"/>
    </source>
</evidence>
<evidence type="ECO:0000256" key="5">
    <source>
        <dbReference type="ARBA" id="ARBA00022692"/>
    </source>
</evidence>
<keyword evidence="8 9" id="KW-0472">Membrane</keyword>
<keyword evidence="6 9" id="KW-0029">Amino-acid transport</keyword>
<evidence type="ECO:0000313" key="11">
    <source>
        <dbReference type="Proteomes" id="UP000242700"/>
    </source>
</evidence>
<comment type="similarity">
    <text evidence="2 9">Belongs to the branched chain amino acid transporter family.</text>
</comment>
<protein>
    <recommendedName>
        <fullName evidence="9">Branched-chain amino acid transport system carrier protein</fullName>
    </recommendedName>
</protein>
<comment type="function">
    <text evidence="9">Component of the transport system for branched-chain amino acids.</text>
</comment>
<evidence type="ECO:0000256" key="4">
    <source>
        <dbReference type="ARBA" id="ARBA00022475"/>
    </source>
</evidence>
<dbReference type="GO" id="GO:0015188">
    <property type="term" value="F:L-isoleucine transmembrane transporter activity"/>
    <property type="evidence" value="ECO:0007669"/>
    <property type="project" value="TreeGrafter"/>
</dbReference>
<dbReference type="GO" id="GO:0015190">
    <property type="term" value="F:L-leucine transmembrane transporter activity"/>
    <property type="evidence" value="ECO:0007669"/>
    <property type="project" value="TreeGrafter"/>
</dbReference>
<evidence type="ECO:0000256" key="2">
    <source>
        <dbReference type="ARBA" id="ARBA00008540"/>
    </source>
</evidence>
<reference evidence="11" key="1">
    <citation type="submission" date="2016-10" db="EMBL/GenBank/DDBJ databases">
        <authorList>
            <person name="Varghese N."/>
            <person name="Submissions S."/>
        </authorList>
    </citation>
    <scope>NUCLEOTIDE SEQUENCE [LARGE SCALE GENOMIC DNA]</scope>
    <source>
        <strain evidence="11">CGMCC 1.8911</strain>
    </source>
</reference>
<dbReference type="EMBL" id="FNFI01000001">
    <property type="protein sequence ID" value="SDJ61855.1"/>
    <property type="molecule type" value="Genomic_DNA"/>
</dbReference>
<keyword evidence="4" id="KW-1003">Cell membrane</keyword>
<dbReference type="Proteomes" id="UP000242700">
    <property type="component" value="Unassembled WGS sequence"/>
</dbReference>